<accession>A0A2H0U8P4</accession>
<feature type="transmembrane region" description="Helical" evidence="9">
    <location>
        <begin position="268"/>
        <end position="289"/>
    </location>
</feature>
<dbReference type="HAMAP" id="MF_01463_B">
    <property type="entry name" value="SecD_B"/>
    <property type="match status" value="1"/>
</dbReference>
<comment type="similarity">
    <text evidence="9">Belongs to the SecD/SecF family. SecD subfamily.</text>
</comment>
<feature type="transmembrane region" description="Helical" evidence="9">
    <location>
        <begin position="395"/>
        <end position="414"/>
    </location>
</feature>
<dbReference type="NCBIfam" id="TIGR00916">
    <property type="entry name" value="2A0604s01"/>
    <property type="match status" value="1"/>
</dbReference>
<feature type="domain" description="Protein translocase subunit SecDF P1" evidence="11">
    <location>
        <begin position="65"/>
        <end position="129"/>
    </location>
</feature>
<sequence length="444" mass="47884">MLKQRLAAILIFALGAALGWFVYASEVDGWRPFRLGLDLSGGTQLIYRADLSAIPTADVQESMRALREVIERRVNLFGVAEPLVQTERGGFFAGDVEERLIVELPGVTDTNEAIALIGQTPVLEFRMLREGAPHPAEGRPVEDVNEHFESATITGRHLERASLQFEQGVGTIPNMPIVVLNFNREGGDLFADLTRENVGRVFGIFLDGIVISAPVIREPIPGGSAVISGNFTAEGARELVRNLNYGALPLPIELISTQTIGSTLGEEAVARGVSASLWGIALVALFMLLWYRLPGAVAIGALALYILIMLALFKFVPVTLTAAGIAGFILSVGMAVDANVLIFERMREELRAGKMLREAIRDGFARAWLAIRDANISSFVTAIILFWFGTSLIEGFALVFGIGVLVSMLSAILVSRTLLLALSTESAGGVVRALFDSGLPEHRA</sequence>
<evidence type="ECO:0000256" key="8">
    <source>
        <dbReference type="ARBA" id="ARBA00023136"/>
    </source>
</evidence>
<dbReference type="Gene3D" id="3.30.70.3400">
    <property type="match status" value="1"/>
</dbReference>
<reference evidence="14" key="1">
    <citation type="submission" date="2017-09" db="EMBL/GenBank/DDBJ databases">
        <title>Depth-based differentiation of microbial function through sediment-hosted aquifers and enrichment of novel symbionts in the deep terrestrial subsurface.</title>
        <authorList>
            <person name="Probst A.J."/>
            <person name="Ladd B."/>
            <person name="Jarett J.K."/>
            <person name="Geller-Mcgrath D.E."/>
            <person name="Sieber C.M.K."/>
            <person name="Emerson J.B."/>
            <person name="Anantharaman K."/>
            <person name="Thomas B.C."/>
            <person name="Malmstrom R."/>
            <person name="Stieglmeier M."/>
            <person name="Klingl A."/>
            <person name="Woyke T."/>
            <person name="Ryan C.M."/>
            <person name="Banfield J.F."/>
        </authorList>
    </citation>
    <scope>NUCLEOTIDE SEQUENCE [LARGE SCALE GENOMIC DNA]</scope>
</reference>
<keyword evidence="7 9" id="KW-0811">Translocation</keyword>
<evidence type="ECO:0000313" key="14">
    <source>
        <dbReference type="Proteomes" id="UP000231379"/>
    </source>
</evidence>
<dbReference type="PANTHER" id="PTHR30081:SF1">
    <property type="entry name" value="PROTEIN TRANSLOCASE SUBUNIT SECD"/>
    <property type="match status" value="1"/>
</dbReference>
<keyword evidence="4 9" id="KW-0812">Transmembrane</keyword>
<comment type="subunit">
    <text evidence="9">Forms a complex with SecF. Part of the essential Sec protein translocation apparatus which comprises SecA, SecYEG and auxiliary proteins SecDF. Other proteins may also be involved.</text>
</comment>
<feature type="transmembrane region" description="Helical" evidence="9">
    <location>
        <begin position="296"/>
        <end position="316"/>
    </location>
</feature>
<evidence type="ECO:0000256" key="5">
    <source>
        <dbReference type="ARBA" id="ARBA00022927"/>
    </source>
</evidence>
<name>A0A2H0U8P4_9BACT</name>
<dbReference type="EMBL" id="PFBM01000007">
    <property type="protein sequence ID" value="PIR82740.1"/>
    <property type="molecule type" value="Genomic_DNA"/>
</dbReference>
<dbReference type="Pfam" id="PF02355">
    <property type="entry name" value="SecD_SecF_C"/>
    <property type="match status" value="1"/>
</dbReference>
<dbReference type="NCBIfam" id="TIGR01129">
    <property type="entry name" value="secD"/>
    <property type="match status" value="1"/>
</dbReference>
<evidence type="ECO:0000313" key="13">
    <source>
        <dbReference type="EMBL" id="PIR82740.1"/>
    </source>
</evidence>
<evidence type="ECO:0000256" key="1">
    <source>
        <dbReference type="ARBA" id="ARBA00004651"/>
    </source>
</evidence>
<dbReference type="GO" id="GO:0015450">
    <property type="term" value="F:protein-transporting ATPase activity"/>
    <property type="evidence" value="ECO:0007669"/>
    <property type="project" value="InterPro"/>
</dbReference>
<feature type="transmembrane region" description="Helical" evidence="9">
    <location>
        <begin position="322"/>
        <end position="343"/>
    </location>
</feature>
<evidence type="ECO:0000256" key="9">
    <source>
        <dbReference type="HAMAP-Rule" id="MF_01463"/>
    </source>
</evidence>
<dbReference type="SUPFAM" id="SSF82866">
    <property type="entry name" value="Multidrug efflux transporter AcrB transmembrane domain"/>
    <property type="match status" value="1"/>
</dbReference>
<evidence type="ECO:0000259" key="11">
    <source>
        <dbReference type="Pfam" id="PF21760"/>
    </source>
</evidence>
<evidence type="ECO:0000256" key="7">
    <source>
        <dbReference type="ARBA" id="ARBA00023010"/>
    </source>
</evidence>
<gene>
    <name evidence="9 13" type="primary">secD</name>
    <name evidence="13" type="ORF">COU20_01000</name>
</gene>
<dbReference type="GO" id="GO:0005886">
    <property type="term" value="C:plasma membrane"/>
    <property type="evidence" value="ECO:0007669"/>
    <property type="project" value="UniProtKB-SubCell"/>
</dbReference>
<organism evidence="13 14">
    <name type="scientific">Candidatus Kaiserbacteria bacterium CG10_big_fil_rev_8_21_14_0_10_59_10</name>
    <dbReference type="NCBI Taxonomy" id="1974612"/>
    <lineage>
        <taxon>Bacteria</taxon>
        <taxon>Candidatus Kaiseribacteriota</taxon>
    </lineage>
</organism>
<protein>
    <recommendedName>
        <fullName evidence="9">Protein translocase subunit SecD</fullName>
    </recommendedName>
</protein>
<feature type="domain" description="SecDF P1 head subdomain" evidence="12">
    <location>
        <begin position="150"/>
        <end position="249"/>
    </location>
</feature>
<dbReference type="InterPro" id="IPR022813">
    <property type="entry name" value="SecD/SecF_arch_bac"/>
</dbReference>
<dbReference type="InterPro" id="IPR048634">
    <property type="entry name" value="SecD_SecF_C"/>
</dbReference>
<dbReference type="PANTHER" id="PTHR30081">
    <property type="entry name" value="PROTEIN-EXPORT MEMBRANE PROTEIN SEC"/>
    <property type="match status" value="1"/>
</dbReference>
<dbReference type="Pfam" id="PF21760">
    <property type="entry name" value="SecD_1st"/>
    <property type="match status" value="1"/>
</dbReference>
<keyword evidence="6 9" id="KW-1133">Transmembrane helix</keyword>
<evidence type="ECO:0000256" key="2">
    <source>
        <dbReference type="ARBA" id="ARBA00022448"/>
    </source>
</evidence>
<dbReference type="GO" id="GO:0006605">
    <property type="term" value="P:protein targeting"/>
    <property type="evidence" value="ECO:0007669"/>
    <property type="project" value="UniProtKB-UniRule"/>
</dbReference>
<proteinExistence type="inferred from homology"/>
<dbReference type="Pfam" id="PF07549">
    <property type="entry name" value="Sec_GG"/>
    <property type="match status" value="1"/>
</dbReference>
<comment type="caution">
    <text evidence="13">The sequence shown here is derived from an EMBL/GenBank/DDBJ whole genome shotgun (WGS) entry which is preliminary data.</text>
</comment>
<dbReference type="AlphaFoldDB" id="A0A2H0U8P4"/>
<keyword evidence="3 9" id="KW-1003">Cell membrane</keyword>
<comment type="caution">
    <text evidence="9">Lacks conserved residue(s) required for the propagation of feature annotation.</text>
</comment>
<dbReference type="Proteomes" id="UP000231379">
    <property type="component" value="Unassembled WGS sequence"/>
</dbReference>
<feature type="domain" description="Protein export membrane protein SecD/SecF C-terminal" evidence="10">
    <location>
        <begin position="252"/>
        <end position="424"/>
    </location>
</feature>
<dbReference type="InterPro" id="IPR048631">
    <property type="entry name" value="SecD_1st"/>
</dbReference>
<dbReference type="Gene3D" id="1.20.1640.10">
    <property type="entry name" value="Multidrug efflux transporter AcrB transmembrane domain"/>
    <property type="match status" value="1"/>
</dbReference>
<dbReference type="Gene3D" id="3.30.1360.200">
    <property type="match status" value="1"/>
</dbReference>
<dbReference type="Pfam" id="PF22599">
    <property type="entry name" value="SecDF_P1_head"/>
    <property type="match status" value="1"/>
</dbReference>
<dbReference type="GO" id="GO:0043952">
    <property type="term" value="P:protein transport by the Sec complex"/>
    <property type="evidence" value="ECO:0007669"/>
    <property type="project" value="UniProtKB-UniRule"/>
</dbReference>
<evidence type="ECO:0000259" key="10">
    <source>
        <dbReference type="Pfam" id="PF02355"/>
    </source>
</evidence>
<comment type="function">
    <text evidence="9">Part of the Sec protein translocase complex. Interacts with the SecYEG preprotein conducting channel. SecDF uses the proton motive force (PMF) to complete protein translocation after the ATP-dependent function of SecA.</text>
</comment>
<dbReference type="InterPro" id="IPR022646">
    <property type="entry name" value="SecD/SecF_CS"/>
</dbReference>
<dbReference type="InterPro" id="IPR005791">
    <property type="entry name" value="SecD"/>
</dbReference>
<keyword evidence="8 9" id="KW-0472">Membrane</keyword>
<dbReference type="InterPro" id="IPR054384">
    <property type="entry name" value="SecDF_P1_head"/>
</dbReference>
<feature type="transmembrane region" description="Helical" evidence="9">
    <location>
        <begin position="364"/>
        <end position="389"/>
    </location>
</feature>
<keyword evidence="2 9" id="KW-0813">Transport</keyword>
<comment type="subcellular location">
    <subcellularLocation>
        <location evidence="1 9">Cell membrane</location>
        <topology evidence="1 9">Multi-pass membrane protein</topology>
    </subcellularLocation>
</comment>
<dbReference type="InterPro" id="IPR055344">
    <property type="entry name" value="SecD_SecF_C_bact"/>
</dbReference>
<evidence type="ECO:0000256" key="3">
    <source>
        <dbReference type="ARBA" id="ARBA00022475"/>
    </source>
</evidence>
<evidence type="ECO:0000259" key="12">
    <source>
        <dbReference type="Pfam" id="PF22599"/>
    </source>
</evidence>
<keyword evidence="5 9" id="KW-0653">Protein transport</keyword>
<evidence type="ECO:0000256" key="6">
    <source>
        <dbReference type="ARBA" id="ARBA00022989"/>
    </source>
</evidence>
<dbReference type="GO" id="GO:0065002">
    <property type="term" value="P:intracellular protein transmembrane transport"/>
    <property type="evidence" value="ECO:0007669"/>
    <property type="project" value="UniProtKB-UniRule"/>
</dbReference>
<evidence type="ECO:0000256" key="4">
    <source>
        <dbReference type="ARBA" id="ARBA00022692"/>
    </source>
</evidence>